<gene>
    <name evidence="1" type="ORF">H8D96_14595</name>
</gene>
<reference evidence="1 2" key="1">
    <citation type="submission" date="2020-08" db="EMBL/GenBank/DDBJ databases">
        <title>Bridging the membrane lipid divide: bacteria of the FCB group superphylum have the potential to synthesize archaeal ether lipids.</title>
        <authorList>
            <person name="Villanueva L."/>
            <person name="Von Meijenfeldt F.A.B."/>
            <person name="Westbye A.B."/>
            <person name="Yadav S."/>
            <person name="Hopmans E.C."/>
            <person name="Dutilh B.E."/>
            <person name="Sinninghe Damste J.S."/>
        </authorList>
    </citation>
    <scope>NUCLEOTIDE SEQUENCE [LARGE SCALE GENOMIC DNA]</scope>
    <source>
        <strain evidence="1">NIOZ-UU17</strain>
    </source>
</reference>
<dbReference type="AlphaFoldDB" id="A0A8J6NZZ9"/>
<accession>A0A8J6NZZ9</accession>
<comment type="caution">
    <text evidence="1">The sequence shown here is derived from an EMBL/GenBank/DDBJ whole genome shotgun (WGS) entry which is preliminary data.</text>
</comment>
<evidence type="ECO:0000313" key="1">
    <source>
        <dbReference type="EMBL" id="MBC8433134.1"/>
    </source>
</evidence>
<evidence type="ECO:0000313" key="2">
    <source>
        <dbReference type="Proteomes" id="UP000605201"/>
    </source>
</evidence>
<proteinExistence type="predicted"/>
<protein>
    <submittedName>
        <fullName evidence="1">Uncharacterized protein</fullName>
    </submittedName>
</protein>
<name>A0A8J6NZZ9_9BACT</name>
<dbReference type="Proteomes" id="UP000605201">
    <property type="component" value="Unassembled WGS sequence"/>
</dbReference>
<dbReference type="EMBL" id="JACNIG010000272">
    <property type="protein sequence ID" value="MBC8433134.1"/>
    <property type="molecule type" value="Genomic_DNA"/>
</dbReference>
<sequence>MLRKSLDNLNTPEINFACEYSEMMKNKTIPLSEDLNTHDRAILDESLREYVRSLDYENFEFLISLRVAPEISDVKSLQNLIEDSLNSFIGSKDVQNILYSLLDEFNMNIDSETEDIEKLLTEVILTRKHSYWQRYIQDSKSPRQTQKAVFNLINIILAKRLQQIISDRINKEYCSNPQDLLQIMSFFNEERPLYVLIVDSLSGIILGDVFGIAEKGRACRTLINNYKIENTLLYILNNDKLDEHQKDNICAWLRAFQKVYRKFLSILYDRKEENAKVANKWFKTDEIAPIPDTQIPIWVSQFIRCFEDNNMDEALEKGRKLILSVDSEDILRLLHTIFQANSTFSSDRNFRKKIYAFLYAIIEDYRKLRSEEKSSMGTLKSKFSDVSQDRRESESTYSFVRGEKDFTPVLGEIIKHPFINTTEENLKKGNMLHLFNMWPIPETSQEVFNKVCELKEHIPPGKEFKIDHLLFRETLLAFLMRLDRIGIKIRRKKGLPLITNAVQLNAHHLIRPGTFIGSTGYWEEHTKQPPSVLCFVKPHTIFNCRSEPLIHLVFRLYTGTGELYKSPFKIDSTPRFGKIDEEPGLDSLRIRMGLFLLDIPPDILSHWKKIQQEQLKQWAPLIRRAILEANRSAIK</sequence>
<organism evidence="1 2">
    <name type="scientific">Candidatus Desulfatibia vada</name>
    <dbReference type="NCBI Taxonomy" id="2841696"/>
    <lineage>
        <taxon>Bacteria</taxon>
        <taxon>Pseudomonadati</taxon>
        <taxon>Thermodesulfobacteriota</taxon>
        <taxon>Desulfobacteria</taxon>
        <taxon>Desulfobacterales</taxon>
        <taxon>Desulfobacterales incertae sedis</taxon>
        <taxon>Candidatus Desulfatibia</taxon>
    </lineage>
</organism>